<dbReference type="InterPro" id="IPR001810">
    <property type="entry name" value="F-box_dom"/>
</dbReference>
<sequence>MASLPFHQLQLKLFNITITPRDISDVSDEVLLRILFHSTPRDLLAFQLVSKRFYGILDQNQHCWRWARHNIDPPVPPPPRVEAVGFWTESAYAQLLFGGGNCCAKSCQKWTINLPLSFALRLRVCSPGCFKTLHRGYDNYKAAKRVSNHYFDSSAIPGKNGLRAMGKIHRDRFRDWLVYDERDTTDHPTYLKSMVNIADNEWLCARAIEEKRKSKIQVKVVRTCAQLKEQYRLRAAAFEGIMENARQLQVWAKELPIKRKELELVNVDFVKEVISPREQIPFRKLLRTATLRRELELCADASVRMDVRAWCAIRAVTVKEYKKL</sequence>
<dbReference type="Gene3D" id="1.20.1280.50">
    <property type="match status" value="1"/>
</dbReference>
<dbReference type="AlphaFoldDB" id="A0AAD7CN51"/>
<dbReference type="InterPro" id="IPR036047">
    <property type="entry name" value="F-box-like_dom_sf"/>
</dbReference>
<accession>A0AAD7CN51</accession>
<organism evidence="2 3">
    <name type="scientific">Roridomyces roridus</name>
    <dbReference type="NCBI Taxonomy" id="1738132"/>
    <lineage>
        <taxon>Eukaryota</taxon>
        <taxon>Fungi</taxon>
        <taxon>Dikarya</taxon>
        <taxon>Basidiomycota</taxon>
        <taxon>Agaricomycotina</taxon>
        <taxon>Agaricomycetes</taxon>
        <taxon>Agaricomycetidae</taxon>
        <taxon>Agaricales</taxon>
        <taxon>Marasmiineae</taxon>
        <taxon>Mycenaceae</taxon>
        <taxon>Roridomyces</taxon>
    </lineage>
</organism>
<evidence type="ECO:0000313" key="3">
    <source>
        <dbReference type="Proteomes" id="UP001221142"/>
    </source>
</evidence>
<protein>
    <recommendedName>
        <fullName evidence="1">F-box domain-containing protein</fullName>
    </recommendedName>
</protein>
<feature type="domain" description="F-box" evidence="1">
    <location>
        <begin position="20"/>
        <end position="67"/>
    </location>
</feature>
<proteinExistence type="predicted"/>
<dbReference type="EMBL" id="JARKIF010000001">
    <property type="protein sequence ID" value="KAJ7651082.1"/>
    <property type="molecule type" value="Genomic_DNA"/>
</dbReference>
<dbReference type="SUPFAM" id="SSF81383">
    <property type="entry name" value="F-box domain"/>
    <property type="match status" value="1"/>
</dbReference>
<dbReference type="SMART" id="SM00256">
    <property type="entry name" value="FBOX"/>
    <property type="match status" value="1"/>
</dbReference>
<dbReference type="Pfam" id="PF12937">
    <property type="entry name" value="F-box-like"/>
    <property type="match status" value="1"/>
</dbReference>
<gene>
    <name evidence="2" type="ORF">FB45DRAFT_1018437</name>
</gene>
<dbReference type="PROSITE" id="PS50181">
    <property type="entry name" value="FBOX"/>
    <property type="match status" value="1"/>
</dbReference>
<keyword evidence="3" id="KW-1185">Reference proteome</keyword>
<dbReference type="Proteomes" id="UP001221142">
    <property type="component" value="Unassembled WGS sequence"/>
</dbReference>
<evidence type="ECO:0000313" key="2">
    <source>
        <dbReference type="EMBL" id="KAJ7651082.1"/>
    </source>
</evidence>
<comment type="caution">
    <text evidence="2">The sequence shown here is derived from an EMBL/GenBank/DDBJ whole genome shotgun (WGS) entry which is preliminary data.</text>
</comment>
<dbReference type="CDD" id="cd09917">
    <property type="entry name" value="F-box_SF"/>
    <property type="match status" value="1"/>
</dbReference>
<evidence type="ECO:0000259" key="1">
    <source>
        <dbReference type="PROSITE" id="PS50181"/>
    </source>
</evidence>
<reference evidence="2" key="1">
    <citation type="submission" date="2023-03" db="EMBL/GenBank/DDBJ databases">
        <title>Massive genome expansion in bonnet fungi (Mycena s.s.) driven by repeated elements and novel gene families across ecological guilds.</title>
        <authorList>
            <consortium name="Lawrence Berkeley National Laboratory"/>
            <person name="Harder C.B."/>
            <person name="Miyauchi S."/>
            <person name="Viragh M."/>
            <person name="Kuo A."/>
            <person name="Thoen E."/>
            <person name="Andreopoulos B."/>
            <person name="Lu D."/>
            <person name="Skrede I."/>
            <person name="Drula E."/>
            <person name="Henrissat B."/>
            <person name="Morin E."/>
            <person name="Kohler A."/>
            <person name="Barry K."/>
            <person name="LaButti K."/>
            <person name="Morin E."/>
            <person name="Salamov A."/>
            <person name="Lipzen A."/>
            <person name="Mereny Z."/>
            <person name="Hegedus B."/>
            <person name="Baldrian P."/>
            <person name="Stursova M."/>
            <person name="Weitz H."/>
            <person name="Taylor A."/>
            <person name="Grigoriev I.V."/>
            <person name="Nagy L.G."/>
            <person name="Martin F."/>
            <person name="Kauserud H."/>
        </authorList>
    </citation>
    <scope>NUCLEOTIDE SEQUENCE</scope>
    <source>
        <strain evidence="2">9284</strain>
    </source>
</reference>
<name>A0AAD7CN51_9AGAR</name>